<evidence type="ECO:0000259" key="1">
    <source>
        <dbReference type="Pfam" id="PF11716"/>
    </source>
</evidence>
<protein>
    <submittedName>
        <fullName evidence="2">TIGR03086 family metal-binding protein</fullName>
    </submittedName>
</protein>
<dbReference type="InterPro" id="IPR017517">
    <property type="entry name" value="Maleyloyr_isom"/>
</dbReference>
<dbReference type="NCBIfam" id="TIGR03083">
    <property type="entry name" value="maleylpyruvate isomerase family mycothiol-dependent enzyme"/>
    <property type="match status" value="1"/>
</dbReference>
<keyword evidence="3" id="KW-1185">Reference proteome</keyword>
<feature type="domain" description="Mycothiol-dependent maleylpyruvate isomerase metal-binding" evidence="1">
    <location>
        <begin position="13"/>
        <end position="124"/>
    </location>
</feature>
<proteinExistence type="predicted"/>
<dbReference type="InterPro" id="IPR017520">
    <property type="entry name" value="CHP03086"/>
</dbReference>
<reference evidence="3" key="1">
    <citation type="journal article" date="2019" name="Int. J. Syst. Evol. Microbiol.">
        <title>The Global Catalogue of Microorganisms (GCM) 10K type strain sequencing project: providing services to taxonomists for standard genome sequencing and annotation.</title>
        <authorList>
            <consortium name="The Broad Institute Genomics Platform"/>
            <consortium name="The Broad Institute Genome Sequencing Center for Infectious Disease"/>
            <person name="Wu L."/>
            <person name="Ma J."/>
        </authorList>
    </citation>
    <scope>NUCLEOTIDE SEQUENCE [LARGE SCALE GENOMIC DNA]</scope>
    <source>
        <strain evidence="3">JCM 18054</strain>
    </source>
</reference>
<evidence type="ECO:0000313" key="2">
    <source>
        <dbReference type="EMBL" id="GAA5170421.1"/>
    </source>
</evidence>
<dbReference type="InterPro" id="IPR024344">
    <property type="entry name" value="MDMPI_metal-binding"/>
</dbReference>
<dbReference type="RefSeq" id="WP_346055045.1">
    <property type="nucleotide sequence ID" value="NZ_BAABIB010000090.1"/>
</dbReference>
<evidence type="ECO:0000313" key="3">
    <source>
        <dbReference type="Proteomes" id="UP001500192"/>
    </source>
</evidence>
<dbReference type="NCBIfam" id="TIGR03086">
    <property type="entry name" value="TIGR03086 family metal-binding protein"/>
    <property type="match status" value="1"/>
</dbReference>
<organism evidence="2 3">
    <name type="scientific">Amycolatopsis dongchuanensis</name>
    <dbReference type="NCBI Taxonomy" id="1070866"/>
    <lineage>
        <taxon>Bacteria</taxon>
        <taxon>Bacillati</taxon>
        <taxon>Actinomycetota</taxon>
        <taxon>Actinomycetes</taxon>
        <taxon>Pseudonocardiales</taxon>
        <taxon>Pseudonocardiaceae</taxon>
        <taxon>Amycolatopsis</taxon>
    </lineage>
</organism>
<sequence length="197" mass="21165">MHIKELDRAAVLASVAVATRVTDADLSRPTPCTEWTVANLLTHMAVQHRGFAAAARGERADWRLPAPAPDPVADYLAAGADVLIAFREAGSALLLPEIREQPFPAEQAMAFHFIDYVVHAWDLARAIGTDVPLDDTVLAPAWEVARQVPDGEERRRPGAAFQPGVAVQPGVAARQSAARDGALLDRIVATLGRDPAW</sequence>
<dbReference type="SUPFAM" id="SSF109854">
    <property type="entry name" value="DinB/YfiT-like putative metalloenzymes"/>
    <property type="match status" value="1"/>
</dbReference>
<comment type="caution">
    <text evidence="2">The sequence shown here is derived from an EMBL/GenBank/DDBJ whole genome shotgun (WGS) entry which is preliminary data.</text>
</comment>
<gene>
    <name evidence="2" type="ORF">GCM10023214_49010</name>
</gene>
<dbReference type="EMBL" id="BAABIB010000090">
    <property type="protein sequence ID" value="GAA5170421.1"/>
    <property type="molecule type" value="Genomic_DNA"/>
</dbReference>
<name>A0ABP9R210_9PSEU</name>
<dbReference type="Pfam" id="PF11716">
    <property type="entry name" value="MDMPI_N"/>
    <property type="match status" value="1"/>
</dbReference>
<dbReference type="Gene3D" id="1.20.120.450">
    <property type="entry name" value="dinb family like domain"/>
    <property type="match status" value="1"/>
</dbReference>
<dbReference type="Proteomes" id="UP001500192">
    <property type="component" value="Unassembled WGS sequence"/>
</dbReference>
<accession>A0ABP9R210</accession>
<dbReference type="InterPro" id="IPR034660">
    <property type="entry name" value="DinB/YfiT-like"/>
</dbReference>